<evidence type="ECO:0000256" key="1">
    <source>
        <dbReference type="SAM" id="MobiDB-lite"/>
    </source>
</evidence>
<proteinExistence type="predicted"/>
<protein>
    <submittedName>
        <fullName evidence="2">Putative secreted protein</fullName>
    </submittedName>
</protein>
<dbReference type="AlphaFoldDB" id="A0A2M4DGA5"/>
<accession>A0A2M4DGA5</accession>
<organism evidence="2">
    <name type="scientific">Anopheles darlingi</name>
    <name type="common">Mosquito</name>
    <dbReference type="NCBI Taxonomy" id="43151"/>
    <lineage>
        <taxon>Eukaryota</taxon>
        <taxon>Metazoa</taxon>
        <taxon>Ecdysozoa</taxon>
        <taxon>Arthropoda</taxon>
        <taxon>Hexapoda</taxon>
        <taxon>Insecta</taxon>
        <taxon>Pterygota</taxon>
        <taxon>Neoptera</taxon>
        <taxon>Endopterygota</taxon>
        <taxon>Diptera</taxon>
        <taxon>Nematocera</taxon>
        <taxon>Culicoidea</taxon>
        <taxon>Culicidae</taxon>
        <taxon>Anophelinae</taxon>
        <taxon>Anopheles</taxon>
    </lineage>
</organism>
<dbReference type="EMBL" id="GGFL01012434">
    <property type="protein sequence ID" value="MBW76612.1"/>
    <property type="molecule type" value="Transcribed_RNA"/>
</dbReference>
<sequence>MPSVYGEAAAAAAAAASTSATQTFEQGDPAATRRQRALFPQIFHHLGPLLSTVPPGPGPSAFAPKQEGGRSRDRTAYAVSGGRRCLPL</sequence>
<reference evidence="2" key="1">
    <citation type="submission" date="2018-01" db="EMBL/GenBank/DDBJ databases">
        <title>An insight into the sialome of Amazonian anophelines.</title>
        <authorList>
            <person name="Ribeiro J.M."/>
            <person name="Scarpassa V."/>
            <person name="Calvo E."/>
        </authorList>
    </citation>
    <scope>NUCLEOTIDE SEQUENCE</scope>
</reference>
<feature type="region of interest" description="Disordered" evidence="1">
    <location>
        <begin position="53"/>
        <end position="88"/>
    </location>
</feature>
<name>A0A2M4DGA5_ANODA</name>
<evidence type="ECO:0000313" key="2">
    <source>
        <dbReference type="EMBL" id="MBW76612.1"/>
    </source>
</evidence>